<dbReference type="SUPFAM" id="SSF51679">
    <property type="entry name" value="Bacterial luciferase-like"/>
    <property type="match status" value="1"/>
</dbReference>
<keyword evidence="1" id="KW-0560">Oxidoreductase</keyword>
<reference evidence="5" key="1">
    <citation type="journal article" date="2019" name="Int. J. Syst. Evol. Microbiol.">
        <title>The Global Catalogue of Microorganisms (GCM) 10K type strain sequencing project: providing services to taxonomists for standard genome sequencing and annotation.</title>
        <authorList>
            <consortium name="The Broad Institute Genomics Platform"/>
            <consortium name="The Broad Institute Genome Sequencing Center for Infectious Disease"/>
            <person name="Wu L."/>
            <person name="Ma J."/>
        </authorList>
    </citation>
    <scope>NUCLEOTIDE SEQUENCE [LARGE SCALE GENOMIC DNA]</scope>
    <source>
        <strain evidence="5">KCTC 42423</strain>
    </source>
</reference>
<name>A0ABW5N8H8_9FLAO</name>
<dbReference type="PANTHER" id="PTHR30137">
    <property type="entry name" value="LUCIFERASE-LIKE MONOOXYGENASE"/>
    <property type="match status" value="1"/>
</dbReference>
<dbReference type="Proteomes" id="UP001597459">
    <property type="component" value="Unassembled WGS sequence"/>
</dbReference>
<keyword evidence="5" id="KW-1185">Reference proteome</keyword>
<dbReference type="RefSeq" id="WP_176027153.1">
    <property type="nucleotide sequence ID" value="NZ_JBHSJV010000001.1"/>
</dbReference>
<evidence type="ECO:0000313" key="5">
    <source>
        <dbReference type="Proteomes" id="UP001597459"/>
    </source>
</evidence>
<dbReference type="NCBIfam" id="TIGR04020">
    <property type="entry name" value="seco_metab_LLM"/>
    <property type="match status" value="1"/>
</dbReference>
<dbReference type="Gene3D" id="3.20.20.30">
    <property type="entry name" value="Luciferase-like domain"/>
    <property type="match status" value="1"/>
</dbReference>
<dbReference type="PANTHER" id="PTHR30137:SF8">
    <property type="entry name" value="BLR5498 PROTEIN"/>
    <property type="match status" value="1"/>
</dbReference>
<sequence>MEFGIMFFASSEDSLSNNIYDLVKKCTIYGDQNGFSSVWVPERHFTEFGGAYNNPAVLQAALSSITNRIRLNSGSVVMALHDPIRVAEEWAMVDNLSNGRAGIAIASGWNPSDFAFFPSNYKNKHEVMHRNLSVVRKLWKGETIDRLSGDGKMTPIRIYPSLVQEEIPLHLTVSGNPDGFRKGGELGINILTSVLDQTVEELAEKIKIYRQARLEHGFDPKAGKVSLMLHTYIGTDDEKAKEEARDPYCSFLKRNRKLFEGLAHNRDRSFSLSNLEEDELDDFVDFLYDRFTNTKGMIGDKESCHALVKEVMEAGVDEIVCLLDFGPPADKILENLQNIKELKEAYQLVEA</sequence>
<dbReference type="InterPro" id="IPR050766">
    <property type="entry name" value="Bact_Lucif_Oxidored"/>
</dbReference>
<gene>
    <name evidence="4" type="ORF">ACFSTE_13050</name>
</gene>
<protein>
    <submittedName>
        <fullName evidence="4">MupA/Atu3671 family FMN-dependent luciferase-like monooxygenase</fullName>
    </submittedName>
</protein>
<comment type="caution">
    <text evidence="4">The sequence shown here is derived from an EMBL/GenBank/DDBJ whole genome shotgun (WGS) entry which is preliminary data.</text>
</comment>
<dbReference type="EMBL" id="JBHULX010000022">
    <property type="protein sequence ID" value="MFD2591760.1"/>
    <property type="molecule type" value="Genomic_DNA"/>
</dbReference>
<organism evidence="4 5">
    <name type="scientific">Aquimarina hainanensis</name>
    <dbReference type="NCBI Taxonomy" id="1578017"/>
    <lineage>
        <taxon>Bacteria</taxon>
        <taxon>Pseudomonadati</taxon>
        <taxon>Bacteroidota</taxon>
        <taxon>Flavobacteriia</taxon>
        <taxon>Flavobacteriales</taxon>
        <taxon>Flavobacteriaceae</taxon>
        <taxon>Aquimarina</taxon>
    </lineage>
</organism>
<evidence type="ECO:0000259" key="3">
    <source>
        <dbReference type="Pfam" id="PF00296"/>
    </source>
</evidence>
<accession>A0ABW5N8H8</accession>
<proteinExistence type="predicted"/>
<evidence type="ECO:0000256" key="2">
    <source>
        <dbReference type="ARBA" id="ARBA00023033"/>
    </source>
</evidence>
<dbReference type="InterPro" id="IPR011251">
    <property type="entry name" value="Luciferase-like_dom"/>
</dbReference>
<dbReference type="Pfam" id="PF00296">
    <property type="entry name" value="Bac_luciferase"/>
    <property type="match status" value="1"/>
</dbReference>
<feature type="domain" description="Luciferase-like" evidence="3">
    <location>
        <begin position="1"/>
        <end position="318"/>
    </location>
</feature>
<dbReference type="InterPro" id="IPR024011">
    <property type="entry name" value="Biosynth_lucif-like_mOase_dom"/>
</dbReference>
<evidence type="ECO:0000256" key="1">
    <source>
        <dbReference type="ARBA" id="ARBA00023002"/>
    </source>
</evidence>
<evidence type="ECO:0000313" key="4">
    <source>
        <dbReference type="EMBL" id="MFD2591760.1"/>
    </source>
</evidence>
<keyword evidence="2" id="KW-0503">Monooxygenase</keyword>
<dbReference type="InterPro" id="IPR036661">
    <property type="entry name" value="Luciferase-like_sf"/>
</dbReference>